<feature type="chain" id="PRO_5013814994" evidence="2">
    <location>
        <begin position="19"/>
        <end position="362"/>
    </location>
</feature>
<proteinExistence type="predicted"/>
<name>A0A2G5TEW2_9PELO</name>
<evidence type="ECO:0000256" key="2">
    <source>
        <dbReference type="SAM" id="SignalP"/>
    </source>
</evidence>
<evidence type="ECO:0000256" key="1">
    <source>
        <dbReference type="SAM" id="Phobius"/>
    </source>
</evidence>
<keyword evidence="1" id="KW-0472">Membrane</keyword>
<feature type="signal peptide" evidence="2">
    <location>
        <begin position="1"/>
        <end position="18"/>
    </location>
</feature>
<evidence type="ECO:0000313" key="4">
    <source>
        <dbReference type="Proteomes" id="UP000230233"/>
    </source>
</evidence>
<gene>
    <name evidence="3" type="primary">Cnig_chr_V.g18589</name>
    <name evidence="3" type="ORF">B9Z55_018589</name>
</gene>
<evidence type="ECO:0000313" key="3">
    <source>
        <dbReference type="EMBL" id="PIC25797.1"/>
    </source>
</evidence>
<dbReference type="Proteomes" id="UP000230233">
    <property type="component" value="Chromosome V"/>
</dbReference>
<dbReference type="AlphaFoldDB" id="A0A2G5TEW2"/>
<keyword evidence="1" id="KW-1133">Transmembrane helix</keyword>
<comment type="caution">
    <text evidence="3">The sequence shown here is derived from an EMBL/GenBank/DDBJ whole genome shotgun (WGS) entry which is preliminary data.</text>
</comment>
<dbReference type="EMBL" id="PDUG01000005">
    <property type="protein sequence ID" value="PIC25797.1"/>
    <property type="molecule type" value="Genomic_DNA"/>
</dbReference>
<feature type="transmembrane region" description="Helical" evidence="1">
    <location>
        <begin position="289"/>
        <end position="313"/>
    </location>
</feature>
<dbReference type="OrthoDB" id="10285999at2759"/>
<sequence length="362" mass="41629">MQKWIHLIFLLFLNFAESKVSLSFVSDTSSLFYKSIFIKDEVDEAISTNTSLKFRISSSEPVHFGFLKCGVYSLATISKIHDGSYIFNGLSLKNMDEMINRSCASDSHTESFDIAIHSKVPTKLELDFETIPNDSMEQSSRNLRSMYPRKVNYEVDAFSSLSYPIQIKSLVRRVLKNNGSVLHVVHCSPTEYSMQRCGWEVPGLEVYDRNGAEAIFQLVDVSCENEWLVDTVNIHIKNSGTEPISGFLYFNITTEQNKQNITEPISLQPIQNEPIRPFHVISFKNKSLYSWWMITGFLIGALFLAVVFCRLTWKIYIQLFRSDSYDVAKAERYRMSSVVSYDSGVEVELVRYYSKDESIYSF</sequence>
<protein>
    <submittedName>
        <fullName evidence="3">Uncharacterized protein</fullName>
    </submittedName>
</protein>
<keyword evidence="1" id="KW-0812">Transmembrane</keyword>
<accession>A0A2G5TEW2</accession>
<keyword evidence="2" id="KW-0732">Signal</keyword>
<organism evidence="3 4">
    <name type="scientific">Caenorhabditis nigoni</name>
    <dbReference type="NCBI Taxonomy" id="1611254"/>
    <lineage>
        <taxon>Eukaryota</taxon>
        <taxon>Metazoa</taxon>
        <taxon>Ecdysozoa</taxon>
        <taxon>Nematoda</taxon>
        <taxon>Chromadorea</taxon>
        <taxon>Rhabditida</taxon>
        <taxon>Rhabditina</taxon>
        <taxon>Rhabditomorpha</taxon>
        <taxon>Rhabditoidea</taxon>
        <taxon>Rhabditidae</taxon>
        <taxon>Peloderinae</taxon>
        <taxon>Caenorhabditis</taxon>
    </lineage>
</organism>
<reference evidence="4" key="1">
    <citation type="submission" date="2017-10" db="EMBL/GenBank/DDBJ databases">
        <title>Rapid genome shrinkage in a self-fertile nematode reveals novel sperm competition proteins.</title>
        <authorList>
            <person name="Yin D."/>
            <person name="Schwarz E.M."/>
            <person name="Thomas C.G."/>
            <person name="Felde R.L."/>
            <person name="Korf I.F."/>
            <person name="Cutter A.D."/>
            <person name="Schartner C.M."/>
            <person name="Ralston E.J."/>
            <person name="Meyer B.J."/>
            <person name="Haag E.S."/>
        </authorList>
    </citation>
    <scope>NUCLEOTIDE SEQUENCE [LARGE SCALE GENOMIC DNA]</scope>
    <source>
        <strain evidence="4">JU1422</strain>
    </source>
</reference>
<keyword evidence="4" id="KW-1185">Reference proteome</keyword>